<dbReference type="AlphaFoldDB" id="A0A0J7KAC4"/>
<sequence length="445" mass="49597">MLHATQGTRFDATNHLRYAQVPAFSVGNATKVLIGQISSFCGSEEKDVEQIESTALLHRVCSVDMLSAAASKLTKVARKWFDLKAGVVNRDWDCFKQAIISRFRRNVVFTAVMQKIEAHKNSVQLLISGIGDRAVKAAAAGVRNLPLDNFLQEMHQVSAVCVDSPKAFQAYKFKGDKTKNTNFKTDGNKDNGGSIDKADRQPSGKGQKCNYCHGKGHVRAECFKLKKKEQSSQSTQSSTSGPVAQVEKSTEEDNTVSTVTNTSDIKFEIKLELVPHLFTTKIDLHIFQDDSISTDLIIGRDFITIHKEVLVNVLEVLINTSDKNSDNKLELLSEVASVEIMDTFNVNSRFTDLSLGDLSTDFEASVNQQLKAVIKEVDNTSVPLPEEEYLVEVILKDNSIFAFAPRRFAFTERRQIREITDDLLKRKIIKLSNSPYCARVVPKTV</sequence>
<organism evidence="2 3">
    <name type="scientific">Lasius niger</name>
    <name type="common">Black garden ant</name>
    <dbReference type="NCBI Taxonomy" id="67767"/>
    <lineage>
        <taxon>Eukaryota</taxon>
        <taxon>Metazoa</taxon>
        <taxon>Ecdysozoa</taxon>
        <taxon>Arthropoda</taxon>
        <taxon>Hexapoda</taxon>
        <taxon>Insecta</taxon>
        <taxon>Pterygota</taxon>
        <taxon>Neoptera</taxon>
        <taxon>Endopterygota</taxon>
        <taxon>Hymenoptera</taxon>
        <taxon>Apocrita</taxon>
        <taxon>Aculeata</taxon>
        <taxon>Formicoidea</taxon>
        <taxon>Formicidae</taxon>
        <taxon>Formicinae</taxon>
        <taxon>Lasius</taxon>
        <taxon>Lasius</taxon>
    </lineage>
</organism>
<accession>A0A0J7KAC4</accession>
<feature type="compositionally biased region" description="Low complexity" evidence="1">
    <location>
        <begin position="231"/>
        <end position="240"/>
    </location>
</feature>
<feature type="region of interest" description="Disordered" evidence="1">
    <location>
        <begin position="179"/>
        <end position="210"/>
    </location>
</feature>
<name>A0A0J7KAC4_LASNI</name>
<protein>
    <submittedName>
        <fullName evidence="2">Uncharacterized protein</fullName>
    </submittedName>
</protein>
<dbReference type="EMBL" id="LBMM01010578">
    <property type="protein sequence ID" value="KMQ87378.1"/>
    <property type="molecule type" value="Genomic_DNA"/>
</dbReference>
<feature type="region of interest" description="Disordered" evidence="1">
    <location>
        <begin position="229"/>
        <end position="257"/>
    </location>
</feature>
<proteinExistence type="predicted"/>
<dbReference type="OrthoDB" id="8060624at2759"/>
<evidence type="ECO:0000313" key="2">
    <source>
        <dbReference type="EMBL" id="KMQ87378.1"/>
    </source>
</evidence>
<comment type="caution">
    <text evidence="2">The sequence shown here is derived from an EMBL/GenBank/DDBJ whole genome shotgun (WGS) entry which is preliminary data.</text>
</comment>
<evidence type="ECO:0000256" key="1">
    <source>
        <dbReference type="SAM" id="MobiDB-lite"/>
    </source>
</evidence>
<dbReference type="PaxDb" id="67767-A0A0J7KAC4"/>
<gene>
    <name evidence="2" type="ORF">RF55_13350</name>
</gene>
<dbReference type="Proteomes" id="UP000036403">
    <property type="component" value="Unassembled WGS sequence"/>
</dbReference>
<reference evidence="2 3" key="1">
    <citation type="submission" date="2015-04" db="EMBL/GenBank/DDBJ databases">
        <title>Lasius niger genome sequencing.</title>
        <authorList>
            <person name="Konorov E.A."/>
            <person name="Nikitin M.A."/>
            <person name="Kirill M.V."/>
            <person name="Chang P."/>
        </authorList>
    </citation>
    <scope>NUCLEOTIDE SEQUENCE [LARGE SCALE GENOMIC DNA]</scope>
    <source>
        <tissue evidence="2">Whole</tissue>
    </source>
</reference>
<keyword evidence="3" id="KW-1185">Reference proteome</keyword>
<evidence type="ECO:0000313" key="3">
    <source>
        <dbReference type="Proteomes" id="UP000036403"/>
    </source>
</evidence>